<accession>A0ABW1DNA3</accession>
<dbReference type="InterPro" id="IPR039422">
    <property type="entry name" value="MarR/SlyA-like"/>
</dbReference>
<sequence>MVAVRSAPAPELAEMADILQDLLWHLRQFGERAAGVNPLPSSELEVLRYVGDHPGSTVSDIARALERQSSNVSGTVRQLSQRGLLTRQVDEHDRRSMRLYPSEQAVAVRAEIDRVWVEALEGFVAQLPARDAEALLAARCALRQLAALQVPPADGAARGRSAAGP</sequence>
<feature type="domain" description="HTH marR-type" evidence="1">
    <location>
        <begin position="12"/>
        <end position="144"/>
    </location>
</feature>
<dbReference type="SUPFAM" id="SSF46785">
    <property type="entry name" value="Winged helix' DNA-binding domain"/>
    <property type="match status" value="1"/>
</dbReference>
<dbReference type="Gene3D" id="1.10.10.10">
    <property type="entry name" value="Winged helix-like DNA-binding domain superfamily/Winged helix DNA-binding domain"/>
    <property type="match status" value="1"/>
</dbReference>
<dbReference type="PANTHER" id="PTHR33164:SF43">
    <property type="entry name" value="HTH-TYPE TRANSCRIPTIONAL REPRESSOR YETL"/>
    <property type="match status" value="1"/>
</dbReference>
<protein>
    <submittedName>
        <fullName evidence="2">MarR family winged helix-turn-helix transcriptional regulator</fullName>
    </submittedName>
</protein>
<dbReference type="InterPro" id="IPR036390">
    <property type="entry name" value="WH_DNA-bd_sf"/>
</dbReference>
<dbReference type="Proteomes" id="UP001595979">
    <property type="component" value="Unassembled WGS sequence"/>
</dbReference>
<dbReference type="EMBL" id="JBHSOH010000042">
    <property type="protein sequence ID" value="MFC5850148.1"/>
    <property type="molecule type" value="Genomic_DNA"/>
</dbReference>
<dbReference type="Pfam" id="PF12802">
    <property type="entry name" value="MarR_2"/>
    <property type="match status" value="1"/>
</dbReference>
<evidence type="ECO:0000313" key="2">
    <source>
        <dbReference type="EMBL" id="MFC5850148.1"/>
    </source>
</evidence>
<keyword evidence="3" id="KW-1185">Reference proteome</keyword>
<gene>
    <name evidence="2" type="ORF">ACFPQ6_17765</name>
</gene>
<reference evidence="3" key="1">
    <citation type="journal article" date="2019" name="Int. J. Syst. Evol. Microbiol.">
        <title>The Global Catalogue of Microorganisms (GCM) 10K type strain sequencing project: providing services to taxonomists for standard genome sequencing and annotation.</title>
        <authorList>
            <consortium name="The Broad Institute Genomics Platform"/>
            <consortium name="The Broad Institute Genome Sequencing Center for Infectious Disease"/>
            <person name="Wu L."/>
            <person name="Ma J."/>
        </authorList>
    </citation>
    <scope>NUCLEOTIDE SEQUENCE [LARGE SCALE GENOMIC DNA]</scope>
    <source>
        <strain evidence="3">CGMCC 1.15053</strain>
    </source>
</reference>
<dbReference type="PROSITE" id="PS50995">
    <property type="entry name" value="HTH_MARR_2"/>
    <property type="match status" value="1"/>
</dbReference>
<comment type="caution">
    <text evidence="2">The sequence shown here is derived from an EMBL/GenBank/DDBJ whole genome shotgun (WGS) entry which is preliminary data.</text>
</comment>
<dbReference type="RefSeq" id="WP_380051921.1">
    <property type="nucleotide sequence ID" value="NZ_JBHSOH010000042.1"/>
</dbReference>
<dbReference type="PANTHER" id="PTHR33164">
    <property type="entry name" value="TRANSCRIPTIONAL REGULATOR, MARR FAMILY"/>
    <property type="match status" value="1"/>
</dbReference>
<organism evidence="2 3">
    <name type="scientific">Deinococcus petrolearius</name>
    <dbReference type="NCBI Taxonomy" id="1751295"/>
    <lineage>
        <taxon>Bacteria</taxon>
        <taxon>Thermotogati</taxon>
        <taxon>Deinococcota</taxon>
        <taxon>Deinococci</taxon>
        <taxon>Deinococcales</taxon>
        <taxon>Deinococcaceae</taxon>
        <taxon>Deinococcus</taxon>
    </lineage>
</organism>
<name>A0ABW1DNA3_9DEIO</name>
<evidence type="ECO:0000313" key="3">
    <source>
        <dbReference type="Proteomes" id="UP001595979"/>
    </source>
</evidence>
<dbReference type="InterPro" id="IPR036388">
    <property type="entry name" value="WH-like_DNA-bd_sf"/>
</dbReference>
<evidence type="ECO:0000259" key="1">
    <source>
        <dbReference type="PROSITE" id="PS50995"/>
    </source>
</evidence>
<dbReference type="SMART" id="SM00347">
    <property type="entry name" value="HTH_MARR"/>
    <property type="match status" value="1"/>
</dbReference>
<proteinExistence type="predicted"/>
<dbReference type="InterPro" id="IPR000835">
    <property type="entry name" value="HTH_MarR-typ"/>
</dbReference>